<proteinExistence type="predicted"/>
<dbReference type="Proteomes" id="UP000325433">
    <property type="component" value="Unassembled WGS sequence"/>
</dbReference>
<evidence type="ECO:0000313" key="1">
    <source>
        <dbReference type="EMBL" id="KAE8307043.1"/>
    </source>
</evidence>
<sequence length="374" mass="41834">MKPPLVPTLQAAAFPPCPPEIFLPDATRVERRKRGLAASTERVRELRSRRGVETSGRVTVKNFADGLGQWAHLAGGRRSAFHHGTGAKKARRCEEKKETLSSSDALDAYIVAAAQRRGGGRRQFPFGDGVARQTGLGHAKPEMAWLRRPLNPNGAAVHMVNGRFANYMRQHGQKRKIVSAEGQEGTDSDTGQIFVTEEQMSAWIKELYDRTRGRELPGNYNHALLGKLFHEQSSRWADIARGHVTTIADFVSRFIQAASEFVIKDPSARDNILRIIVAKLDENAECAFHELCKLLDDEAGCPITYNHYYTDNVQRARNNRSRQDLGTSLNNAINEDWNGRFHVSNSCDEISRLVASLQNHGVIVDMEERACYEA</sequence>
<dbReference type="EMBL" id="ML738420">
    <property type="protein sequence ID" value="KAE8307043.1"/>
    <property type="molecule type" value="Genomic_DNA"/>
</dbReference>
<organism evidence="1 2">
    <name type="scientific">Aspergillus transmontanensis</name>
    <dbReference type="NCBI Taxonomy" id="1034304"/>
    <lineage>
        <taxon>Eukaryota</taxon>
        <taxon>Fungi</taxon>
        <taxon>Dikarya</taxon>
        <taxon>Ascomycota</taxon>
        <taxon>Pezizomycotina</taxon>
        <taxon>Eurotiomycetes</taxon>
        <taxon>Eurotiomycetidae</taxon>
        <taxon>Eurotiales</taxon>
        <taxon>Aspergillaceae</taxon>
        <taxon>Aspergillus</taxon>
        <taxon>Aspergillus subgen. Circumdati</taxon>
    </lineage>
</organism>
<gene>
    <name evidence="1" type="ORF">BDV41DRAFT_582740</name>
</gene>
<reference evidence="2" key="1">
    <citation type="submission" date="2019-04" db="EMBL/GenBank/DDBJ databases">
        <title>Friends and foes A comparative genomics studyof 23 Aspergillus species from section Flavi.</title>
        <authorList>
            <consortium name="DOE Joint Genome Institute"/>
            <person name="Kjaerbolling I."/>
            <person name="Vesth T."/>
            <person name="Frisvad J.C."/>
            <person name="Nybo J.L."/>
            <person name="Theobald S."/>
            <person name="Kildgaard S."/>
            <person name="Isbrandt T."/>
            <person name="Kuo A."/>
            <person name="Sato A."/>
            <person name="Lyhne E.K."/>
            <person name="Kogle M.E."/>
            <person name="Wiebenga A."/>
            <person name="Kun R.S."/>
            <person name="Lubbers R.J."/>
            <person name="Makela M.R."/>
            <person name="Barry K."/>
            <person name="Chovatia M."/>
            <person name="Clum A."/>
            <person name="Daum C."/>
            <person name="Haridas S."/>
            <person name="He G."/>
            <person name="LaButti K."/>
            <person name="Lipzen A."/>
            <person name="Mondo S."/>
            <person name="Riley R."/>
            <person name="Salamov A."/>
            <person name="Simmons B.A."/>
            <person name="Magnuson J.K."/>
            <person name="Henrissat B."/>
            <person name="Mortensen U.H."/>
            <person name="Larsen T.O."/>
            <person name="Devries R.P."/>
            <person name="Grigoriev I.V."/>
            <person name="Machida M."/>
            <person name="Baker S.E."/>
            <person name="Andersen M.R."/>
        </authorList>
    </citation>
    <scope>NUCLEOTIDE SEQUENCE [LARGE SCALE GENOMIC DNA]</scope>
    <source>
        <strain evidence="2">CBS 130015</strain>
    </source>
</reference>
<evidence type="ECO:0000313" key="2">
    <source>
        <dbReference type="Proteomes" id="UP000325433"/>
    </source>
</evidence>
<dbReference type="AlphaFoldDB" id="A0A5N6VFC1"/>
<accession>A0A5N6VFC1</accession>
<protein>
    <submittedName>
        <fullName evidence="1">Uncharacterized protein</fullName>
    </submittedName>
</protein>
<dbReference type="Gene3D" id="1.20.120.1240">
    <property type="entry name" value="Dynamin, middle domain"/>
    <property type="match status" value="1"/>
</dbReference>
<keyword evidence="2" id="KW-1185">Reference proteome</keyword>
<name>A0A5N6VFC1_9EURO</name>